<evidence type="ECO:0000256" key="1">
    <source>
        <dbReference type="SAM" id="MobiDB-lite"/>
    </source>
</evidence>
<dbReference type="AlphaFoldDB" id="A0A9R1T8R6"/>
<feature type="region of interest" description="Disordered" evidence="1">
    <location>
        <begin position="192"/>
        <end position="276"/>
    </location>
</feature>
<name>A0A9R1T8R6_9HYME</name>
<organism evidence="2 3">
    <name type="scientific">Fopius arisanus</name>
    <dbReference type="NCBI Taxonomy" id="64838"/>
    <lineage>
        <taxon>Eukaryota</taxon>
        <taxon>Metazoa</taxon>
        <taxon>Ecdysozoa</taxon>
        <taxon>Arthropoda</taxon>
        <taxon>Hexapoda</taxon>
        <taxon>Insecta</taxon>
        <taxon>Pterygota</taxon>
        <taxon>Neoptera</taxon>
        <taxon>Endopterygota</taxon>
        <taxon>Hymenoptera</taxon>
        <taxon>Apocrita</taxon>
        <taxon>Ichneumonoidea</taxon>
        <taxon>Braconidae</taxon>
        <taxon>Opiinae</taxon>
        <taxon>Fopius</taxon>
    </lineage>
</organism>
<feature type="compositionally biased region" description="Basic and acidic residues" evidence="1">
    <location>
        <begin position="192"/>
        <end position="201"/>
    </location>
</feature>
<evidence type="ECO:0000313" key="2">
    <source>
        <dbReference type="Proteomes" id="UP000694866"/>
    </source>
</evidence>
<dbReference type="Proteomes" id="UP000694866">
    <property type="component" value="Unplaced"/>
</dbReference>
<dbReference type="RefSeq" id="XP_011304930.1">
    <property type="nucleotide sequence ID" value="XM_011306628.1"/>
</dbReference>
<dbReference type="OrthoDB" id="7692519at2759"/>
<dbReference type="KEGG" id="fas:105267640"/>
<reference evidence="3" key="1">
    <citation type="submission" date="2025-08" db="UniProtKB">
        <authorList>
            <consortium name="RefSeq"/>
        </authorList>
    </citation>
    <scope>IDENTIFICATION</scope>
    <source>
        <strain evidence="3">USDA-PBARC FA_bdor</strain>
        <tissue evidence="3">Whole organism</tissue>
    </source>
</reference>
<feature type="region of interest" description="Disordered" evidence="1">
    <location>
        <begin position="63"/>
        <end position="130"/>
    </location>
</feature>
<feature type="compositionally biased region" description="Polar residues" evidence="1">
    <location>
        <begin position="69"/>
        <end position="95"/>
    </location>
</feature>
<proteinExistence type="predicted"/>
<protein>
    <submittedName>
        <fullName evidence="3">Uncharacterized protein</fullName>
    </submittedName>
</protein>
<gene>
    <name evidence="3" type="primary">LOC105267640</name>
</gene>
<evidence type="ECO:0000313" key="3">
    <source>
        <dbReference type="RefSeq" id="XP_011304930.1"/>
    </source>
</evidence>
<accession>A0A9R1T8R6</accession>
<sequence length="292" mass="32935">MSRDKGNENSVSKLVKLPPKLLEGVDNVENIWESMKERFPQTASLLCDMERVMKRAEHALRHREIEAQISMTDTESESSNKSNSPDNDFKSSNEWSRMVNDFPEDSDSNTLDLPESTDSPEEALNSPPQNELIELDKLSIIRKFNVPQEIYNRTISTISSIKLIEKKVAKQEPSITTKEAVLAPVQPWISSYEDKPIKNDNDSYPPLSPHKKQPSNVSPLKTVSADCDKPSHIPVRSPRQMISPRTKDTNLKKARSPSGKLKLPKSPPPFNKFASNNSCNRIFQKSATRAPL</sequence>
<dbReference type="GeneID" id="105267640"/>
<keyword evidence="2" id="KW-1185">Reference proteome</keyword>